<keyword evidence="3" id="KW-1185">Reference proteome</keyword>
<evidence type="ECO:0000313" key="3">
    <source>
        <dbReference type="Proteomes" id="UP000049855"/>
    </source>
</evidence>
<evidence type="ECO:0000256" key="1">
    <source>
        <dbReference type="SAM" id="Phobius"/>
    </source>
</evidence>
<proteinExistence type="predicted"/>
<gene>
    <name evidence="2" type="ORF">SpAn4DRAFT_1308</name>
</gene>
<dbReference type="AlphaFoldDB" id="A0A0U1KTA1"/>
<keyword evidence="1" id="KW-0472">Membrane</keyword>
<reference evidence="3" key="1">
    <citation type="submission" date="2015-03" db="EMBL/GenBank/DDBJ databases">
        <authorList>
            <person name="Nijsse Bart"/>
        </authorList>
    </citation>
    <scope>NUCLEOTIDE SEQUENCE [LARGE SCALE GENOMIC DNA]</scope>
</reference>
<evidence type="ECO:0000313" key="2">
    <source>
        <dbReference type="EMBL" id="CQR70339.1"/>
    </source>
</evidence>
<keyword evidence="1" id="KW-1133">Transmembrane helix</keyword>
<name>A0A0U1KTA1_9FIRM</name>
<dbReference type="Proteomes" id="UP000049855">
    <property type="component" value="Unassembled WGS sequence"/>
</dbReference>
<organism evidence="2 3">
    <name type="scientific">Sporomusa ovata</name>
    <dbReference type="NCBI Taxonomy" id="2378"/>
    <lineage>
        <taxon>Bacteria</taxon>
        <taxon>Bacillati</taxon>
        <taxon>Bacillota</taxon>
        <taxon>Negativicutes</taxon>
        <taxon>Selenomonadales</taxon>
        <taxon>Sporomusaceae</taxon>
        <taxon>Sporomusa</taxon>
    </lineage>
</organism>
<dbReference type="EMBL" id="CTRP01000003">
    <property type="protein sequence ID" value="CQR70339.1"/>
    <property type="molecule type" value="Genomic_DNA"/>
</dbReference>
<protein>
    <submittedName>
        <fullName evidence="2">Uncharacterized protein</fullName>
    </submittedName>
</protein>
<sequence>MAISGVAELAPVVGLTVAAILASLLAYCFIKSWQNEVAAVK</sequence>
<feature type="transmembrane region" description="Helical" evidence="1">
    <location>
        <begin position="12"/>
        <end position="30"/>
    </location>
</feature>
<accession>A0A0U1KTA1</accession>
<keyword evidence="1" id="KW-0812">Transmembrane</keyword>